<name>A0A5P1R8C4_9GAMM</name>
<proteinExistence type="inferred from homology"/>
<feature type="chain" id="PRO_5024896838" description="peptidylprolyl isomerase" evidence="6">
    <location>
        <begin position="23"/>
        <end position="295"/>
    </location>
</feature>
<dbReference type="Proteomes" id="UP000324760">
    <property type="component" value="Chromosome"/>
</dbReference>
<dbReference type="GO" id="GO:0003755">
    <property type="term" value="F:peptidyl-prolyl cis-trans isomerase activity"/>
    <property type="evidence" value="ECO:0007669"/>
    <property type="project" value="UniProtKB-KW"/>
</dbReference>
<evidence type="ECO:0000256" key="6">
    <source>
        <dbReference type="SAM" id="SignalP"/>
    </source>
</evidence>
<comment type="similarity">
    <text evidence="2">Belongs to the PpiC/parvulin rotamase family.</text>
</comment>
<dbReference type="Gene3D" id="3.10.50.40">
    <property type="match status" value="1"/>
</dbReference>
<feature type="domain" description="PpiC" evidence="7">
    <location>
        <begin position="138"/>
        <end position="237"/>
    </location>
</feature>
<dbReference type="AlphaFoldDB" id="A0A5P1R8C4"/>
<dbReference type="PANTHER" id="PTHR47245:SF2">
    <property type="entry name" value="PEPTIDYL-PROLYL CIS-TRANS ISOMERASE HP_0175-RELATED"/>
    <property type="match status" value="1"/>
</dbReference>
<dbReference type="PANTHER" id="PTHR47245">
    <property type="entry name" value="PEPTIDYLPROLYL ISOMERASE"/>
    <property type="match status" value="1"/>
</dbReference>
<dbReference type="EC" id="5.2.1.8" evidence="3"/>
<evidence type="ECO:0000256" key="3">
    <source>
        <dbReference type="ARBA" id="ARBA00013194"/>
    </source>
</evidence>
<dbReference type="EMBL" id="CP043869">
    <property type="protein sequence ID" value="QEQ95848.1"/>
    <property type="molecule type" value="Genomic_DNA"/>
</dbReference>
<evidence type="ECO:0000256" key="5">
    <source>
        <dbReference type="PROSITE-ProRule" id="PRU00278"/>
    </source>
</evidence>
<sequence>MKRSFTYSLMAVLVCSANLSLASDVVIEGNGVSITANDIQRYLSDTVPADKKAEVYQKDSIIKEAAESLLIIKSLSKQAKSEGIVNEEELAWSAELYKSRARMEQLLAHEQQKVLSRVNWDAAANEVYIADESKFYQDERVSASHILVKTGARSEAEAKKIAESLLAKAKGGADFAELAKESSEDPSASRNSGNLGYFTRGQMVKEFEEVAFSMKKPGEISGLVKSPFGFHIIKLHDHKPRVKMSFESVKSDIIEQLKMQMAKKLRQDKFVALRSAADLKFNSELAAQVLEELKK</sequence>
<dbReference type="OrthoDB" id="9812372at2"/>
<evidence type="ECO:0000256" key="4">
    <source>
        <dbReference type="ARBA" id="ARBA00023110"/>
    </source>
</evidence>
<keyword evidence="6" id="KW-0732">Signal</keyword>
<dbReference type="PROSITE" id="PS50198">
    <property type="entry name" value="PPIC_PPIASE_2"/>
    <property type="match status" value="1"/>
</dbReference>
<keyword evidence="9" id="KW-1185">Reference proteome</keyword>
<keyword evidence="5" id="KW-0413">Isomerase</keyword>
<gene>
    <name evidence="8" type="ORF">F0U83_03535</name>
</gene>
<evidence type="ECO:0000313" key="9">
    <source>
        <dbReference type="Proteomes" id="UP000324760"/>
    </source>
</evidence>
<protein>
    <recommendedName>
        <fullName evidence="3">peptidylprolyl isomerase</fullName>
        <ecNumber evidence="3">5.2.1.8</ecNumber>
    </recommendedName>
</protein>
<evidence type="ECO:0000313" key="8">
    <source>
        <dbReference type="EMBL" id="QEQ95848.1"/>
    </source>
</evidence>
<evidence type="ECO:0000256" key="1">
    <source>
        <dbReference type="ARBA" id="ARBA00000971"/>
    </source>
</evidence>
<dbReference type="SUPFAM" id="SSF54534">
    <property type="entry name" value="FKBP-like"/>
    <property type="match status" value="1"/>
</dbReference>
<evidence type="ECO:0000256" key="2">
    <source>
        <dbReference type="ARBA" id="ARBA00007656"/>
    </source>
</evidence>
<reference evidence="8 9" key="1">
    <citation type="journal article" date="2019" name="Biochem. Eng. J.">
        <title>Metabolic engineering of the marine bacteria Neptunomonas concharum for the production of acetoin and meso-2,3-butanediol from acetate.</title>
        <authorList>
            <person name="Li W."/>
            <person name="Pu N."/>
            <person name="Liu C.-X."/>
            <person name="Yuan Q.-P."/>
            <person name="Li Z.-J."/>
        </authorList>
    </citation>
    <scope>NUCLEOTIDE SEQUENCE [LARGE SCALE GENOMIC DNA]</scope>
    <source>
        <strain evidence="8 9">JCM17730</strain>
    </source>
</reference>
<keyword evidence="4 5" id="KW-0697">Rotamase</keyword>
<comment type="catalytic activity">
    <reaction evidence="1">
        <text>[protein]-peptidylproline (omega=180) = [protein]-peptidylproline (omega=0)</text>
        <dbReference type="Rhea" id="RHEA:16237"/>
        <dbReference type="Rhea" id="RHEA-COMP:10747"/>
        <dbReference type="Rhea" id="RHEA-COMP:10748"/>
        <dbReference type="ChEBI" id="CHEBI:83833"/>
        <dbReference type="ChEBI" id="CHEBI:83834"/>
        <dbReference type="EC" id="5.2.1.8"/>
    </reaction>
</comment>
<dbReference type="RefSeq" id="WP_138986552.1">
    <property type="nucleotide sequence ID" value="NZ_CP043869.1"/>
</dbReference>
<evidence type="ECO:0000259" key="7">
    <source>
        <dbReference type="PROSITE" id="PS50198"/>
    </source>
</evidence>
<dbReference type="Pfam" id="PF13616">
    <property type="entry name" value="Rotamase_3"/>
    <property type="match status" value="1"/>
</dbReference>
<feature type="signal peptide" evidence="6">
    <location>
        <begin position="1"/>
        <end position="22"/>
    </location>
</feature>
<organism evidence="8 9">
    <name type="scientific">Neptunomonas concharum</name>
    <dbReference type="NCBI Taxonomy" id="1031538"/>
    <lineage>
        <taxon>Bacteria</taxon>
        <taxon>Pseudomonadati</taxon>
        <taxon>Pseudomonadota</taxon>
        <taxon>Gammaproteobacteria</taxon>
        <taxon>Oceanospirillales</taxon>
        <taxon>Oceanospirillaceae</taxon>
        <taxon>Neptunomonas</taxon>
    </lineage>
</organism>
<dbReference type="KEGG" id="ncu:F0U83_03535"/>
<dbReference type="InterPro" id="IPR000297">
    <property type="entry name" value="PPIase_PpiC"/>
</dbReference>
<dbReference type="InterPro" id="IPR046357">
    <property type="entry name" value="PPIase_dom_sf"/>
</dbReference>
<accession>A0A5P1R8C4</accession>
<dbReference type="InterPro" id="IPR050245">
    <property type="entry name" value="PrsA_foldase"/>
</dbReference>